<dbReference type="InterPro" id="IPR011613">
    <property type="entry name" value="GH15-like"/>
</dbReference>
<feature type="chain" id="PRO_5034857456" description="glucan 1,4-alpha-glucosidase" evidence="11">
    <location>
        <begin position="25"/>
        <end position="611"/>
    </location>
</feature>
<keyword evidence="5" id="KW-0119">Carbohydrate metabolism</keyword>
<dbReference type="Gene3D" id="2.60.40.2440">
    <property type="entry name" value="Carbohydrate binding type-21 domain"/>
    <property type="match status" value="1"/>
</dbReference>
<reference evidence="13" key="1">
    <citation type="submission" date="2020-12" db="EMBL/GenBank/DDBJ databases">
        <title>Metabolic potential, ecology and presence of endohyphal bacteria is reflected in genomic diversity of Mucoromycotina.</title>
        <authorList>
            <person name="Muszewska A."/>
            <person name="Okrasinska A."/>
            <person name="Steczkiewicz K."/>
            <person name="Drgas O."/>
            <person name="Orlowska M."/>
            <person name="Perlinska-Lenart U."/>
            <person name="Aleksandrzak-Piekarczyk T."/>
            <person name="Szatraj K."/>
            <person name="Zielenkiewicz U."/>
            <person name="Pilsyk S."/>
            <person name="Malc E."/>
            <person name="Mieczkowski P."/>
            <person name="Kruszewska J.S."/>
            <person name="Biernat P."/>
            <person name="Pawlowska J."/>
        </authorList>
    </citation>
    <scope>NUCLEOTIDE SEQUENCE</scope>
    <source>
        <strain evidence="13">CBS 226.32</strain>
    </source>
</reference>
<dbReference type="InterPro" id="IPR046966">
    <property type="entry name" value="Glucoamylase_active_site"/>
</dbReference>
<dbReference type="PANTHER" id="PTHR31616:SF9">
    <property type="entry name" value="GLUCOAMYLASE, INTRACELLULAR SPORULATION-SPECIFIC"/>
    <property type="match status" value="1"/>
</dbReference>
<name>A0A8H7R4G0_9FUNG</name>
<dbReference type="InterPro" id="IPR000165">
    <property type="entry name" value="Glucoamylase"/>
</dbReference>
<dbReference type="EC" id="3.2.1.3" evidence="3"/>
<evidence type="ECO:0000256" key="8">
    <source>
        <dbReference type="ARBA" id="ARBA00033442"/>
    </source>
</evidence>
<dbReference type="Gene3D" id="1.50.10.10">
    <property type="match status" value="1"/>
</dbReference>
<accession>A0A8H7R4G0</accession>
<evidence type="ECO:0000256" key="7">
    <source>
        <dbReference type="ARBA" id="ARBA00023326"/>
    </source>
</evidence>
<dbReference type="GO" id="GO:0000272">
    <property type="term" value="P:polysaccharide catabolic process"/>
    <property type="evidence" value="ECO:0007669"/>
    <property type="project" value="UniProtKB-KW"/>
</dbReference>
<dbReference type="Proteomes" id="UP000650833">
    <property type="component" value="Unassembled WGS sequence"/>
</dbReference>
<organism evidence="13 14">
    <name type="scientific">Mucor plumbeus</name>
    <dbReference type="NCBI Taxonomy" id="97098"/>
    <lineage>
        <taxon>Eukaryota</taxon>
        <taxon>Fungi</taxon>
        <taxon>Fungi incertae sedis</taxon>
        <taxon>Mucoromycota</taxon>
        <taxon>Mucoromycotina</taxon>
        <taxon>Mucoromycetes</taxon>
        <taxon>Mucorales</taxon>
        <taxon>Mucorineae</taxon>
        <taxon>Mucoraceae</taxon>
        <taxon>Mucor</taxon>
    </lineage>
</organism>
<dbReference type="InterPro" id="IPR005036">
    <property type="entry name" value="CBM21_dom"/>
</dbReference>
<keyword evidence="6" id="KW-0326">Glycosidase</keyword>
<dbReference type="AlphaFoldDB" id="A0A8H7R4G0"/>
<dbReference type="PANTHER" id="PTHR31616">
    <property type="entry name" value="TREHALASE"/>
    <property type="match status" value="1"/>
</dbReference>
<dbReference type="PROSITE" id="PS00820">
    <property type="entry name" value="GLUCOAMYLASE"/>
    <property type="match status" value="1"/>
</dbReference>
<evidence type="ECO:0000256" key="2">
    <source>
        <dbReference type="ARBA" id="ARBA00006188"/>
    </source>
</evidence>
<dbReference type="Pfam" id="PF00723">
    <property type="entry name" value="Glyco_hydro_15"/>
    <property type="match status" value="1"/>
</dbReference>
<keyword evidence="7" id="KW-0624">Polysaccharide degradation</keyword>
<evidence type="ECO:0000313" key="13">
    <source>
        <dbReference type="EMBL" id="KAG2204236.1"/>
    </source>
</evidence>
<dbReference type="Pfam" id="PF03370">
    <property type="entry name" value="CBM_21"/>
    <property type="match status" value="1"/>
</dbReference>
<proteinExistence type="inferred from homology"/>
<comment type="caution">
    <text evidence="13">The sequence shown here is derived from an EMBL/GenBank/DDBJ whole genome shotgun (WGS) entry which is preliminary data.</text>
</comment>
<protein>
    <recommendedName>
        <fullName evidence="3">glucan 1,4-alpha-glucosidase</fullName>
        <ecNumber evidence="3">3.2.1.3</ecNumber>
    </recommendedName>
    <alternativeName>
        <fullName evidence="9">1,4-alpha-D-glucan glucohydrolase</fullName>
    </alternativeName>
    <alternativeName>
        <fullName evidence="8">Glucan 1,4-alpha-glucosidase</fullName>
    </alternativeName>
</protein>
<dbReference type="GO" id="GO:0004339">
    <property type="term" value="F:glucan 1,4-alpha-glucosidase activity"/>
    <property type="evidence" value="ECO:0007669"/>
    <property type="project" value="UniProtKB-EC"/>
</dbReference>
<dbReference type="GO" id="GO:0000324">
    <property type="term" value="C:fungal-type vacuole"/>
    <property type="evidence" value="ECO:0007669"/>
    <property type="project" value="TreeGrafter"/>
</dbReference>
<dbReference type="InterPro" id="IPR008928">
    <property type="entry name" value="6-hairpin_glycosidase_sf"/>
</dbReference>
<evidence type="ECO:0000256" key="9">
    <source>
        <dbReference type="ARBA" id="ARBA00033473"/>
    </source>
</evidence>
<comment type="similarity">
    <text evidence="2">Belongs to the glycosyl hydrolase 15 family.</text>
</comment>
<dbReference type="SUPFAM" id="SSF48208">
    <property type="entry name" value="Six-hairpin glycosidases"/>
    <property type="match status" value="1"/>
</dbReference>
<keyword evidence="14" id="KW-1185">Reference proteome</keyword>
<dbReference type="PROSITE" id="PS51159">
    <property type="entry name" value="CBM21"/>
    <property type="match status" value="1"/>
</dbReference>
<evidence type="ECO:0000256" key="3">
    <source>
        <dbReference type="ARBA" id="ARBA00012593"/>
    </source>
</evidence>
<feature type="domain" description="CBM21" evidence="12">
    <location>
        <begin position="25"/>
        <end position="129"/>
    </location>
</feature>
<sequence>MKFSTLFKKPILLIAGFLAATVVAETVPTTAQVKVKSYNWDGTTLSGQIYVQNIAYTKKVTVVYSDASDNWNNNGNTIDASYTAAISGSNYEYWSFNAPVSGIKQFYVKYVVSGTTYYDNNSSANYQVTKTTTTTTTTTTAAATTSSGATTTTGGSSTTTAVPTSVPSGFPTGNSTISSWIDGQTSVSRFAMLRNINPAGAVPGFIAASLSTANPDYYYAWTRDSALVSHVIAYDYNTTLAGNSTILGILKNYVTFSLNSQSASTSCNCLGEPKFNPDGSSYTGAWGRPQNDGPAERADTFILIADSILKQNSDATYVKGTLTPAIYKDLDYVVSTWSNGCYDLWEEVNGVHFYTLMVMRKGLIRGANFATRNGDSTRASTYTNTAASIKTKIDTFWSSTNNYVSVSQSVTSGVSKAGYDASVLIAANLGSLQDGFYTPGSEKMLATAVAIESKFASLYSINSNLGGYLGNSIGRYPEDTYNGNGNSQGNPWFICTHAFAELYYRAIKEWYNNNGVTVTNINLNFFKKFDTSAAVGTTYTPGTTSFSTMVQKVAVAADAFFSTSKFHAATNGSMSEQFGRTDGLMTGARDLTWSHASLISASYAKAGSPAA</sequence>
<evidence type="ECO:0000259" key="12">
    <source>
        <dbReference type="PROSITE" id="PS51159"/>
    </source>
</evidence>
<dbReference type="OrthoDB" id="6123450at2759"/>
<evidence type="ECO:0000256" key="4">
    <source>
        <dbReference type="ARBA" id="ARBA00022801"/>
    </source>
</evidence>
<feature type="compositionally biased region" description="Low complexity" evidence="10">
    <location>
        <begin position="135"/>
        <end position="161"/>
    </location>
</feature>
<dbReference type="InterPro" id="IPR038175">
    <property type="entry name" value="CBM21_dom_sf"/>
</dbReference>
<keyword evidence="11" id="KW-0732">Signal</keyword>
<feature type="signal peptide" evidence="11">
    <location>
        <begin position="1"/>
        <end position="24"/>
    </location>
</feature>
<evidence type="ECO:0000256" key="6">
    <source>
        <dbReference type="ARBA" id="ARBA00023295"/>
    </source>
</evidence>
<comment type="catalytic activity">
    <reaction evidence="1">
        <text>Hydrolysis of terminal (1-&gt;4)-linked alpha-D-glucose residues successively from non-reducing ends of the chains with release of beta-D-glucose.</text>
        <dbReference type="EC" id="3.2.1.3"/>
    </reaction>
</comment>
<keyword evidence="4" id="KW-0378">Hydrolase</keyword>
<evidence type="ECO:0000256" key="10">
    <source>
        <dbReference type="SAM" id="MobiDB-lite"/>
    </source>
</evidence>
<dbReference type="EMBL" id="JAEPRC010000203">
    <property type="protein sequence ID" value="KAG2204236.1"/>
    <property type="molecule type" value="Genomic_DNA"/>
</dbReference>
<dbReference type="PRINTS" id="PR00736">
    <property type="entry name" value="GLHYDRLASE15"/>
</dbReference>
<dbReference type="InterPro" id="IPR012341">
    <property type="entry name" value="6hp_glycosidase-like_sf"/>
</dbReference>
<feature type="region of interest" description="Disordered" evidence="10">
    <location>
        <begin position="135"/>
        <end position="165"/>
    </location>
</feature>
<evidence type="ECO:0000256" key="11">
    <source>
        <dbReference type="SAM" id="SignalP"/>
    </source>
</evidence>
<evidence type="ECO:0000256" key="5">
    <source>
        <dbReference type="ARBA" id="ARBA00023277"/>
    </source>
</evidence>
<gene>
    <name evidence="13" type="ORF">INT46_009499</name>
</gene>
<evidence type="ECO:0000256" key="1">
    <source>
        <dbReference type="ARBA" id="ARBA00001863"/>
    </source>
</evidence>
<evidence type="ECO:0000313" key="14">
    <source>
        <dbReference type="Proteomes" id="UP000650833"/>
    </source>
</evidence>